<dbReference type="PRINTS" id="PR00080">
    <property type="entry name" value="SDRFAMILY"/>
</dbReference>
<dbReference type="RefSeq" id="WP_119784072.1">
    <property type="nucleotide sequence ID" value="NZ_QYUQ01000002.1"/>
</dbReference>
<dbReference type="Pfam" id="PF00106">
    <property type="entry name" value="adh_short"/>
    <property type="match status" value="1"/>
</dbReference>
<name>A0A3A3FWU7_9BURK</name>
<dbReference type="SUPFAM" id="SSF51735">
    <property type="entry name" value="NAD(P)-binding Rossmann-fold domains"/>
    <property type="match status" value="1"/>
</dbReference>
<dbReference type="Proteomes" id="UP000266327">
    <property type="component" value="Unassembled WGS sequence"/>
</dbReference>
<protein>
    <submittedName>
        <fullName evidence="3">SDR family oxidoreductase</fullName>
    </submittedName>
</protein>
<evidence type="ECO:0000313" key="4">
    <source>
        <dbReference type="Proteomes" id="UP000266327"/>
    </source>
</evidence>
<dbReference type="InterPro" id="IPR020904">
    <property type="entry name" value="Sc_DH/Rdtase_CS"/>
</dbReference>
<accession>A0A3A3FWU7</accession>
<dbReference type="PROSITE" id="PS00061">
    <property type="entry name" value="ADH_SHORT"/>
    <property type="match status" value="1"/>
</dbReference>
<proteinExistence type="inferred from homology"/>
<evidence type="ECO:0000313" key="3">
    <source>
        <dbReference type="EMBL" id="RJG00617.1"/>
    </source>
</evidence>
<dbReference type="PANTHER" id="PTHR42760:SF135">
    <property type="entry name" value="BLL7886 PROTEIN"/>
    <property type="match status" value="1"/>
</dbReference>
<dbReference type="AlphaFoldDB" id="A0A3A3FWU7"/>
<gene>
    <name evidence="3" type="ORF">D3878_02675</name>
</gene>
<comment type="similarity">
    <text evidence="1 2">Belongs to the short-chain dehydrogenases/reductases (SDR) family.</text>
</comment>
<evidence type="ECO:0000256" key="1">
    <source>
        <dbReference type="ARBA" id="ARBA00006484"/>
    </source>
</evidence>
<dbReference type="GO" id="GO:0016616">
    <property type="term" value="F:oxidoreductase activity, acting on the CH-OH group of donors, NAD or NADP as acceptor"/>
    <property type="evidence" value="ECO:0007669"/>
    <property type="project" value="TreeGrafter"/>
</dbReference>
<dbReference type="InterPro" id="IPR002347">
    <property type="entry name" value="SDR_fam"/>
</dbReference>
<dbReference type="InterPro" id="IPR036291">
    <property type="entry name" value="NAD(P)-bd_dom_sf"/>
</dbReference>
<evidence type="ECO:0000256" key="2">
    <source>
        <dbReference type="RuleBase" id="RU000363"/>
    </source>
</evidence>
<dbReference type="EMBL" id="QYUQ01000002">
    <property type="protein sequence ID" value="RJG00617.1"/>
    <property type="molecule type" value="Genomic_DNA"/>
</dbReference>
<dbReference type="Gene3D" id="3.40.50.720">
    <property type="entry name" value="NAD(P)-binding Rossmann-like Domain"/>
    <property type="match status" value="1"/>
</dbReference>
<keyword evidence="4" id="KW-1185">Reference proteome</keyword>
<reference evidence="4" key="1">
    <citation type="submission" date="2018-09" db="EMBL/GenBank/DDBJ databases">
        <authorList>
            <person name="Zhu H."/>
        </authorList>
    </citation>
    <scope>NUCLEOTIDE SEQUENCE [LARGE SCALE GENOMIC DNA]</scope>
    <source>
        <strain evidence="4">K1S02-23</strain>
    </source>
</reference>
<sequence length="225" mass="23233">MVTGAFGALGSAVAGLLKNQGAALVLVDATPVAPPVLADAFADHLLLPGVDLVQPRAAEAAIREVELRFGCLDGLVNVAGAFRWETVAEGSPDTWDLMYALNIKTALHMCRSALPLLKRSGAGRIVNIGAGAGGKAGLGMGAYAASKAGLMRLTEALSEELKDDGITVNAILPSIIDTPANRKDMPKANFSRWVRPESIASAIAFLLAPEAHDITGSAIAINGRV</sequence>
<comment type="caution">
    <text evidence="3">The sequence shown here is derived from an EMBL/GenBank/DDBJ whole genome shotgun (WGS) entry which is preliminary data.</text>
</comment>
<dbReference type="PANTHER" id="PTHR42760">
    <property type="entry name" value="SHORT-CHAIN DEHYDROGENASES/REDUCTASES FAMILY MEMBER"/>
    <property type="match status" value="1"/>
</dbReference>
<dbReference type="OrthoDB" id="118015at2"/>
<dbReference type="PRINTS" id="PR00081">
    <property type="entry name" value="GDHRDH"/>
</dbReference>
<dbReference type="GO" id="GO:0030497">
    <property type="term" value="P:fatty acid elongation"/>
    <property type="evidence" value="ECO:0007669"/>
    <property type="project" value="TreeGrafter"/>
</dbReference>
<organism evidence="3 4">
    <name type="scientific">Noviherbaspirillum sedimenti</name>
    <dbReference type="NCBI Taxonomy" id="2320865"/>
    <lineage>
        <taxon>Bacteria</taxon>
        <taxon>Pseudomonadati</taxon>
        <taxon>Pseudomonadota</taxon>
        <taxon>Betaproteobacteria</taxon>
        <taxon>Burkholderiales</taxon>
        <taxon>Oxalobacteraceae</taxon>
        <taxon>Noviherbaspirillum</taxon>
    </lineage>
</organism>